<name>A0A7S0DNZ0_9EUKA</name>
<evidence type="ECO:0008006" key="7">
    <source>
        <dbReference type="Google" id="ProtNLM"/>
    </source>
</evidence>
<dbReference type="PANTHER" id="PTHR12801:SF115">
    <property type="entry name" value="FI18136P1-RELATED"/>
    <property type="match status" value="1"/>
</dbReference>
<proteinExistence type="inferred from homology"/>
<evidence type="ECO:0000256" key="3">
    <source>
        <dbReference type="ARBA" id="ARBA00022722"/>
    </source>
</evidence>
<keyword evidence="4" id="KW-0378">Hydrolase</keyword>
<comment type="subcellular location">
    <subcellularLocation>
        <location evidence="1">Nucleus</location>
    </subcellularLocation>
</comment>
<keyword evidence="5" id="KW-0539">Nucleus</keyword>
<dbReference type="EMBL" id="HBEM01029186">
    <property type="protein sequence ID" value="CAD8460948.1"/>
    <property type="molecule type" value="Transcribed_RNA"/>
</dbReference>
<sequence>MLRPVKTDLKKVQADLSKILTSKDILVGHSLENDLNVLKVIHDRVIDTSVLYPHPRGGRYKLALRSIAERYLNRRIQEGRDGKENSGHDSAEDAIASLELAQLKIEQGPQFGVSTGGTNLFDWYSKHRMYGAVMASGKTLQSIITGNTHAVPAPTDKQVLTKVAKQCSKGNLSLILGHISSLCDPPSTTKLKTLNEGIEEIYNSLKPNSLFILASGAGPSYDVQRLQREEMACIRQRKQWGLDKQTEKIKAEAERNSGVVFVGIKTKNYKD</sequence>
<dbReference type="InterPro" id="IPR036397">
    <property type="entry name" value="RNaseH_sf"/>
</dbReference>
<comment type="similarity">
    <text evidence="2">Belongs to the REXO1/REXO3 family.</text>
</comment>
<dbReference type="Gene3D" id="3.30.420.10">
    <property type="entry name" value="Ribonuclease H-like superfamily/Ribonuclease H"/>
    <property type="match status" value="1"/>
</dbReference>
<dbReference type="GO" id="GO:0005634">
    <property type="term" value="C:nucleus"/>
    <property type="evidence" value="ECO:0007669"/>
    <property type="project" value="UniProtKB-SubCell"/>
</dbReference>
<gene>
    <name evidence="6" type="ORF">LAMO00422_LOCUS19906</name>
</gene>
<evidence type="ECO:0000256" key="4">
    <source>
        <dbReference type="ARBA" id="ARBA00022801"/>
    </source>
</evidence>
<organism evidence="6">
    <name type="scientific">Amorphochlora amoebiformis</name>
    <dbReference type="NCBI Taxonomy" id="1561963"/>
    <lineage>
        <taxon>Eukaryota</taxon>
        <taxon>Sar</taxon>
        <taxon>Rhizaria</taxon>
        <taxon>Cercozoa</taxon>
        <taxon>Chlorarachniophyceae</taxon>
        <taxon>Amorphochlora</taxon>
    </lineage>
</organism>
<dbReference type="SUPFAM" id="SSF53098">
    <property type="entry name" value="Ribonuclease H-like"/>
    <property type="match status" value="1"/>
</dbReference>
<protein>
    <recommendedName>
        <fullName evidence="7">Exonuclease domain-containing protein</fullName>
    </recommendedName>
</protein>
<dbReference type="AlphaFoldDB" id="A0A7S0DNZ0"/>
<evidence type="ECO:0000256" key="1">
    <source>
        <dbReference type="ARBA" id="ARBA00004123"/>
    </source>
</evidence>
<dbReference type="InterPro" id="IPR012337">
    <property type="entry name" value="RNaseH-like_sf"/>
</dbReference>
<evidence type="ECO:0000256" key="2">
    <source>
        <dbReference type="ARBA" id="ARBA00006357"/>
    </source>
</evidence>
<evidence type="ECO:0000256" key="5">
    <source>
        <dbReference type="ARBA" id="ARBA00023242"/>
    </source>
</evidence>
<dbReference type="GO" id="GO:0004527">
    <property type="term" value="F:exonuclease activity"/>
    <property type="evidence" value="ECO:0007669"/>
    <property type="project" value="InterPro"/>
</dbReference>
<dbReference type="InterPro" id="IPR047021">
    <property type="entry name" value="REXO1/3/4-like"/>
</dbReference>
<reference evidence="6" key="1">
    <citation type="submission" date="2021-01" db="EMBL/GenBank/DDBJ databases">
        <authorList>
            <person name="Corre E."/>
            <person name="Pelletier E."/>
            <person name="Niang G."/>
            <person name="Scheremetjew M."/>
            <person name="Finn R."/>
            <person name="Kale V."/>
            <person name="Holt S."/>
            <person name="Cochrane G."/>
            <person name="Meng A."/>
            <person name="Brown T."/>
            <person name="Cohen L."/>
        </authorList>
    </citation>
    <scope>NUCLEOTIDE SEQUENCE</scope>
    <source>
        <strain evidence="6">CCMP2058</strain>
    </source>
</reference>
<dbReference type="PANTHER" id="PTHR12801">
    <property type="entry name" value="RNA EXONUCLEASE REXO1 / RECO3 FAMILY MEMBER-RELATED"/>
    <property type="match status" value="1"/>
</dbReference>
<keyword evidence="3" id="KW-0540">Nuclease</keyword>
<evidence type="ECO:0000313" key="6">
    <source>
        <dbReference type="EMBL" id="CAD8460948.1"/>
    </source>
</evidence>
<dbReference type="GO" id="GO:0003676">
    <property type="term" value="F:nucleic acid binding"/>
    <property type="evidence" value="ECO:0007669"/>
    <property type="project" value="InterPro"/>
</dbReference>
<accession>A0A7S0DNZ0</accession>